<dbReference type="SUPFAM" id="SSF56091">
    <property type="entry name" value="DNA ligase/mRNA capping enzyme, catalytic domain"/>
    <property type="match status" value="1"/>
</dbReference>
<proteinExistence type="predicted"/>
<accession>A0A0F9JWW7</accession>
<sequence length="114" mass="13048">MKKPMLLSNDEFDLESLDFTEMYISEKRDGVRAEVSNKGILGRSLKVLPNVNVQEWFKEVYQNLPNGIIIEAEIHSDSLPCRTIAGICNSKDKEVPEDLKLYVFGIFDTEMTFT</sequence>
<evidence type="ECO:0000313" key="1">
    <source>
        <dbReference type="EMBL" id="KKM74279.1"/>
    </source>
</evidence>
<gene>
    <name evidence="1" type="ORF">LCGC14_1401940</name>
</gene>
<dbReference type="AlphaFoldDB" id="A0A0F9JWW7"/>
<protein>
    <recommendedName>
        <fullName evidence="2">RNA ligase domain-containing protein</fullName>
    </recommendedName>
</protein>
<comment type="caution">
    <text evidence="1">The sequence shown here is derived from an EMBL/GenBank/DDBJ whole genome shotgun (WGS) entry which is preliminary data.</text>
</comment>
<organism evidence="1">
    <name type="scientific">marine sediment metagenome</name>
    <dbReference type="NCBI Taxonomy" id="412755"/>
    <lineage>
        <taxon>unclassified sequences</taxon>
        <taxon>metagenomes</taxon>
        <taxon>ecological metagenomes</taxon>
    </lineage>
</organism>
<reference evidence="1" key="1">
    <citation type="journal article" date="2015" name="Nature">
        <title>Complex archaea that bridge the gap between prokaryotes and eukaryotes.</title>
        <authorList>
            <person name="Spang A."/>
            <person name="Saw J.H."/>
            <person name="Jorgensen S.L."/>
            <person name="Zaremba-Niedzwiedzka K."/>
            <person name="Martijn J."/>
            <person name="Lind A.E."/>
            <person name="van Eijk R."/>
            <person name="Schleper C."/>
            <person name="Guy L."/>
            <person name="Ettema T.J."/>
        </authorList>
    </citation>
    <scope>NUCLEOTIDE SEQUENCE</scope>
</reference>
<dbReference type="Gene3D" id="3.30.470.30">
    <property type="entry name" value="DNA ligase/mRNA capping enzyme"/>
    <property type="match status" value="1"/>
</dbReference>
<feature type="non-terminal residue" evidence="1">
    <location>
        <position position="114"/>
    </location>
</feature>
<dbReference type="EMBL" id="LAZR01009166">
    <property type="protein sequence ID" value="KKM74279.1"/>
    <property type="molecule type" value="Genomic_DNA"/>
</dbReference>
<evidence type="ECO:0008006" key="2">
    <source>
        <dbReference type="Google" id="ProtNLM"/>
    </source>
</evidence>
<name>A0A0F9JWW7_9ZZZZ</name>